<protein>
    <submittedName>
        <fullName evidence="1">Uncharacterized protein</fullName>
    </submittedName>
</protein>
<reference evidence="1 2" key="1">
    <citation type="submission" date="2019-05" db="EMBL/GenBank/DDBJ databases">
        <title>Draft genome sequence of Nonomuraea zeae DSM 100528.</title>
        <authorList>
            <person name="Saricaoglu S."/>
            <person name="Isik K."/>
        </authorList>
    </citation>
    <scope>NUCLEOTIDE SEQUENCE [LARGE SCALE GENOMIC DNA]</scope>
    <source>
        <strain evidence="1 2">DSM 100528</strain>
    </source>
</reference>
<sequence>MGLVPVAGVPAAGEVAGSVPAADASANASLPVGPLTGRDGAVLGATGVGFVPAASDDAARCGPLSG</sequence>
<dbReference type="RefSeq" id="WP_138688383.1">
    <property type="nucleotide sequence ID" value="NZ_JBHSAZ010000114.1"/>
</dbReference>
<accession>A0A5S4H174</accession>
<gene>
    <name evidence="1" type="ORF">ETD85_04905</name>
</gene>
<dbReference type="AlphaFoldDB" id="A0A5S4H174"/>
<comment type="caution">
    <text evidence="1">The sequence shown here is derived from an EMBL/GenBank/DDBJ whole genome shotgun (WGS) entry which is preliminary data.</text>
</comment>
<dbReference type="Proteomes" id="UP000306628">
    <property type="component" value="Unassembled WGS sequence"/>
</dbReference>
<evidence type="ECO:0000313" key="2">
    <source>
        <dbReference type="Proteomes" id="UP000306628"/>
    </source>
</evidence>
<keyword evidence="2" id="KW-1185">Reference proteome</keyword>
<dbReference type="EMBL" id="VCKX01000009">
    <property type="protein sequence ID" value="TMR38444.1"/>
    <property type="molecule type" value="Genomic_DNA"/>
</dbReference>
<proteinExistence type="predicted"/>
<evidence type="ECO:0000313" key="1">
    <source>
        <dbReference type="EMBL" id="TMR38444.1"/>
    </source>
</evidence>
<organism evidence="1 2">
    <name type="scientific">Nonomuraea zeae</name>
    <dbReference type="NCBI Taxonomy" id="1642303"/>
    <lineage>
        <taxon>Bacteria</taxon>
        <taxon>Bacillati</taxon>
        <taxon>Actinomycetota</taxon>
        <taxon>Actinomycetes</taxon>
        <taxon>Streptosporangiales</taxon>
        <taxon>Streptosporangiaceae</taxon>
        <taxon>Nonomuraea</taxon>
    </lineage>
</organism>
<name>A0A5S4H174_9ACTN</name>